<evidence type="ECO:0000256" key="3">
    <source>
        <dbReference type="ARBA" id="ARBA00022617"/>
    </source>
</evidence>
<protein>
    <submittedName>
        <fullName evidence="10">Benzoate 4-monooxygenase cytochrome P450</fullName>
    </submittedName>
</protein>
<feature type="transmembrane region" description="Helical" evidence="9">
    <location>
        <begin position="6"/>
        <end position="28"/>
    </location>
</feature>
<dbReference type="InterPro" id="IPR002401">
    <property type="entry name" value="Cyt_P450_E_grp-I"/>
</dbReference>
<comment type="caution">
    <text evidence="10">The sequence shown here is derived from an EMBL/GenBank/DDBJ whole genome shotgun (WGS) entry which is preliminary data.</text>
</comment>
<dbReference type="PRINTS" id="PR00385">
    <property type="entry name" value="P450"/>
</dbReference>
<dbReference type="GO" id="GO:0004497">
    <property type="term" value="F:monooxygenase activity"/>
    <property type="evidence" value="ECO:0007669"/>
    <property type="project" value="UniProtKB-KW"/>
</dbReference>
<dbReference type="InterPro" id="IPR050121">
    <property type="entry name" value="Cytochrome_P450_monoxygenase"/>
</dbReference>
<evidence type="ECO:0000256" key="4">
    <source>
        <dbReference type="ARBA" id="ARBA00022723"/>
    </source>
</evidence>
<dbReference type="SUPFAM" id="SSF48264">
    <property type="entry name" value="Cytochrome P450"/>
    <property type="match status" value="1"/>
</dbReference>
<sequence>MAAASATFASLGIGTAFVTGIVLHIFVFRKGEWDLYTTRILRFFAALFGGLAISLKLLKFVAIGQSYHLWDSIVSSLCLVFSMVVGLFSSIIVYRVGFHRLNSFPGPFAAKLSNFYITRLSIKNFQYYKEIQDLHRTYGDVVRVGPSELSVVSARAFHAIHSNNSPCVKGPWYNIEQPTISLHVTRDREDHSRRRRTWDKAFSTKDYEPRVAKYTNQLLGRIEETQGMPFDASRWFNFYSFDVMGDLAFGKSFNMLTDGMEHSFMKLVHTHMMLAGAFSHLIWMFPLLRETRVANREDLEFQDWLVKQVQYREKNRPDIPDVFSWLLADYEGLENPSQHDRINLHADMQLIAVAGSDTTATTLTCLFFLLATNKSACSKLHEEIDRFLLTSIELNHSSISRLKYLQACIDETLRLFPPVPSGLQRMTPASGLQIGEMFIPGNTIVTVPSYTLYRDERFFASPDDFIPERWTEIPELVKNASVFAPFSVGRYSCVGKQLGLMEVRYVTSLVLQRFNIDLAHKDAAPAFLAGLKDRFTLTAPGLEVVFTARTP</sequence>
<dbReference type="InterPro" id="IPR036396">
    <property type="entry name" value="Cyt_P450_sf"/>
</dbReference>
<feature type="binding site" description="axial binding residue" evidence="8">
    <location>
        <position position="493"/>
    </location>
    <ligand>
        <name>heme</name>
        <dbReference type="ChEBI" id="CHEBI:30413"/>
    </ligand>
    <ligandPart>
        <name>Fe</name>
        <dbReference type="ChEBI" id="CHEBI:18248"/>
    </ligandPart>
</feature>
<evidence type="ECO:0000313" key="10">
    <source>
        <dbReference type="EMBL" id="KAH7140458.1"/>
    </source>
</evidence>
<keyword evidence="9" id="KW-1133">Transmembrane helix</keyword>
<evidence type="ECO:0000256" key="7">
    <source>
        <dbReference type="ARBA" id="ARBA00023033"/>
    </source>
</evidence>
<evidence type="ECO:0000256" key="5">
    <source>
        <dbReference type="ARBA" id="ARBA00023002"/>
    </source>
</evidence>
<keyword evidence="5" id="KW-0560">Oxidoreductase</keyword>
<evidence type="ECO:0000256" key="9">
    <source>
        <dbReference type="SAM" id="Phobius"/>
    </source>
</evidence>
<dbReference type="GO" id="GO:0016705">
    <property type="term" value="F:oxidoreductase activity, acting on paired donors, with incorporation or reduction of molecular oxygen"/>
    <property type="evidence" value="ECO:0007669"/>
    <property type="project" value="InterPro"/>
</dbReference>
<keyword evidence="11" id="KW-1185">Reference proteome</keyword>
<feature type="transmembrane region" description="Helical" evidence="9">
    <location>
        <begin position="267"/>
        <end position="288"/>
    </location>
</feature>
<comment type="cofactor">
    <cofactor evidence="1 8">
        <name>heme</name>
        <dbReference type="ChEBI" id="CHEBI:30413"/>
    </cofactor>
</comment>
<feature type="transmembrane region" description="Helical" evidence="9">
    <location>
        <begin position="40"/>
        <end position="61"/>
    </location>
</feature>
<keyword evidence="4 8" id="KW-0479">Metal-binding</keyword>
<dbReference type="Gene3D" id="1.10.630.10">
    <property type="entry name" value="Cytochrome P450"/>
    <property type="match status" value="1"/>
</dbReference>
<dbReference type="InterPro" id="IPR001128">
    <property type="entry name" value="Cyt_P450"/>
</dbReference>
<proteinExistence type="inferred from homology"/>
<gene>
    <name evidence="10" type="ORF">B0J13DRAFT_586169</name>
</gene>
<dbReference type="PRINTS" id="PR00463">
    <property type="entry name" value="EP450I"/>
</dbReference>
<feature type="transmembrane region" description="Helical" evidence="9">
    <location>
        <begin position="73"/>
        <end position="94"/>
    </location>
</feature>
<dbReference type="Pfam" id="PF00067">
    <property type="entry name" value="p450"/>
    <property type="match status" value="1"/>
</dbReference>
<accession>A0A9P9EMM7</accession>
<keyword evidence="7" id="KW-0503">Monooxygenase</keyword>
<comment type="similarity">
    <text evidence="2">Belongs to the cytochrome P450 family.</text>
</comment>
<evidence type="ECO:0000256" key="2">
    <source>
        <dbReference type="ARBA" id="ARBA00010617"/>
    </source>
</evidence>
<organism evidence="10 11">
    <name type="scientific">Dactylonectria estremocensis</name>
    <dbReference type="NCBI Taxonomy" id="1079267"/>
    <lineage>
        <taxon>Eukaryota</taxon>
        <taxon>Fungi</taxon>
        <taxon>Dikarya</taxon>
        <taxon>Ascomycota</taxon>
        <taxon>Pezizomycotina</taxon>
        <taxon>Sordariomycetes</taxon>
        <taxon>Hypocreomycetidae</taxon>
        <taxon>Hypocreales</taxon>
        <taxon>Nectriaceae</taxon>
        <taxon>Dactylonectria</taxon>
    </lineage>
</organism>
<dbReference type="OrthoDB" id="6692864at2759"/>
<evidence type="ECO:0000256" key="6">
    <source>
        <dbReference type="ARBA" id="ARBA00023004"/>
    </source>
</evidence>
<dbReference type="PANTHER" id="PTHR24305">
    <property type="entry name" value="CYTOCHROME P450"/>
    <property type="match status" value="1"/>
</dbReference>
<keyword evidence="6 8" id="KW-0408">Iron</keyword>
<name>A0A9P9EMM7_9HYPO</name>
<dbReference type="PANTHER" id="PTHR24305:SF187">
    <property type="entry name" value="P450, PUTATIVE (EUROFUNG)-RELATED"/>
    <property type="match status" value="1"/>
</dbReference>
<evidence type="ECO:0000313" key="11">
    <source>
        <dbReference type="Proteomes" id="UP000717696"/>
    </source>
</evidence>
<keyword evidence="9" id="KW-0812">Transmembrane</keyword>
<evidence type="ECO:0000256" key="1">
    <source>
        <dbReference type="ARBA" id="ARBA00001971"/>
    </source>
</evidence>
<keyword evidence="9" id="KW-0472">Membrane</keyword>
<dbReference type="GO" id="GO:0005506">
    <property type="term" value="F:iron ion binding"/>
    <property type="evidence" value="ECO:0007669"/>
    <property type="project" value="InterPro"/>
</dbReference>
<evidence type="ECO:0000256" key="8">
    <source>
        <dbReference type="PIRSR" id="PIRSR602401-1"/>
    </source>
</evidence>
<dbReference type="CDD" id="cd11061">
    <property type="entry name" value="CYP67-like"/>
    <property type="match status" value="1"/>
</dbReference>
<dbReference type="Proteomes" id="UP000717696">
    <property type="component" value="Unassembled WGS sequence"/>
</dbReference>
<dbReference type="EMBL" id="JAGMUU010000013">
    <property type="protein sequence ID" value="KAH7140458.1"/>
    <property type="molecule type" value="Genomic_DNA"/>
</dbReference>
<reference evidence="10" key="1">
    <citation type="journal article" date="2021" name="Nat. Commun.">
        <title>Genetic determinants of endophytism in the Arabidopsis root mycobiome.</title>
        <authorList>
            <person name="Mesny F."/>
            <person name="Miyauchi S."/>
            <person name="Thiergart T."/>
            <person name="Pickel B."/>
            <person name="Atanasova L."/>
            <person name="Karlsson M."/>
            <person name="Huettel B."/>
            <person name="Barry K.W."/>
            <person name="Haridas S."/>
            <person name="Chen C."/>
            <person name="Bauer D."/>
            <person name="Andreopoulos W."/>
            <person name="Pangilinan J."/>
            <person name="LaButti K."/>
            <person name="Riley R."/>
            <person name="Lipzen A."/>
            <person name="Clum A."/>
            <person name="Drula E."/>
            <person name="Henrissat B."/>
            <person name="Kohler A."/>
            <person name="Grigoriev I.V."/>
            <person name="Martin F.M."/>
            <person name="Hacquard S."/>
        </authorList>
    </citation>
    <scope>NUCLEOTIDE SEQUENCE</scope>
    <source>
        <strain evidence="10">MPI-CAGE-AT-0021</strain>
    </source>
</reference>
<dbReference type="AlphaFoldDB" id="A0A9P9EMM7"/>
<keyword evidence="3 8" id="KW-0349">Heme</keyword>
<dbReference type="GO" id="GO:0020037">
    <property type="term" value="F:heme binding"/>
    <property type="evidence" value="ECO:0007669"/>
    <property type="project" value="InterPro"/>
</dbReference>